<name>A0ABW4JNG0_9BACL</name>
<dbReference type="EMBL" id="JBHUCX010000099">
    <property type="protein sequence ID" value="MFD1677984.1"/>
    <property type="molecule type" value="Genomic_DNA"/>
</dbReference>
<comment type="caution">
    <text evidence="1">The sequence shown here is derived from an EMBL/GenBank/DDBJ whole genome shotgun (WGS) entry which is preliminary data.</text>
</comment>
<protein>
    <submittedName>
        <fullName evidence="1">Uncharacterized protein</fullName>
    </submittedName>
</protein>
<gene>
    <name evidence="1" type="ORF">ACFSB2_25280</name>
</gene>
<sequence length="122" mass="13825">MELKNLQKQLDAHIQDYNIKVQWAKQGSSSEKLNVSAVPSKTAVTPNPSEMALDDRGIATAMLLRLQVGCEKMGTILRKKRPAPICRLLLRRMTPFPFRLVCINQQNHEICQSIKVLWLALS</sequence>
<evidence type="ECO:0000313" key="1">
    <source>
        <dbReference type="EMBL" id="MFD1677984.1"/>
    </source>
</evidence>
<accession>A0ABW4JNG0</accession>
<dbReference type="RefSeq" id="WP_377945927.1">
    <property type="nucleotide sequence ID" value="NZ_JBHUCX010000099.1"/>
</dbReference>
<organism evidence="1 2">
    <name type="scientific">Alicyclobacillus fodiniaquatilis</name>
    <dbReference type="NCBI Taxonomy" id="1661150"/>
    <lineage>
        <taxon>Bacteria</taxon>
        <taxon>Bacillati</taxon>
        <taxon>Bacillota</taxon>
        <taxon>Bacilli</taxon>
        <taxon>Bacillales</taxon>
        <taxon>Alicyclobacillaceae</taxon>
        <taxon>Alicyclobacillus</taxon>
    </lineage>
</organism>
<keyword evidence="2" id="KW-1185">Reference proteome</keyword>
<dbReference type="Proteomes" id="UP001597079">
    <property type="component" value="Unassembled WGS sequence"/>
</dbReference>
<proteinExistence type="predicted"/>
<evidence type="ECO:0000313" key="2">
    <source>
        <dbReference type="Proteomes" id="UP001597079"/>
    </source>
</evidence>
<reference evidence="2" key="1">
    <citation type="journal article" date="2019" name="Int. J. Syst. Evol. Microbiol.">
        <title>The Global Catalogue of Microorganisms (GCM) 10K type strain sequencing project: providing services to taxonomists for standard genome sequencing and annotation.</title>
        <authorList>
            <consortium name="The Broad Institute Genomics Platform"/>
            <consortium name="The Broad Institute Genome Sequencing Center for Infectious Disease"/>
            <person name="Wu L."/>
            <person name="Ma J."/>
        </authorList>
    </citation>
    <scope>NUCLEOTIDE SEQUENCE [LARGE SCALE GENOMIC DNA]</scope>
    <source>
        <strain evidence="2">CGMCC 1.12286</strain>
    </source>
</reference>